<feature type="compositionally biased region" description="Basic and acidic residues" evidence="2">
    <location>
        <begin position="67"/>
        <end position="76"/>
    </location>
</feature>
<keyword evidence="4" id="KW-1185">Reference proteome</keyword>
<evidence type="ECO:0000313" key="4">
    <source>
        <dbReference type="Proteomes" id="UP001066276"/>
    </source>
</evidence>
<reference evidence="3" key="1">
    <citation type="journal article" date="2022" name="bioRxiv">
        <title>Sequencing and chromosome-scale assembly of the giantPleurodeles waltlgenome.</title>
        <authorList>
            <person name="Brown T."/>
            <person name="Elewa A."/>
            <person name="Iarovenko S."/>
            <person name="Subramanian E."/>
            <person name="Araus A.J."/>
            <person name="Petzold A."/>
            <person name="Susuki M."/>
            <person name="Suzuki K.-i.T."/>
            <person name="Hayashi T."/>
            <person name="Toyoda A."/>
            <person name="Oliveira C."/>
            <person name="Osipova E."/>
            <person name="Leigh N.D."/>
            <person name="Simon A."/>
            <person name="Yun M.H."/>
        </authorList>
    </citation>
    <scope>NUCLEOTIDE SEQUENCE</scope>
    <source>
        <strain evidence="3">20211129_DDA</strain>
        <tissue evidence="3">Liver</tissue>
    </source>
</reference>
<evidence type="ECO:0000256" key="2">
    <source>
        <dbReference type="SAM" id="MobiDB-lite"/>
    </source>
</evidence>
<organism evidence="3 4">
    <name type="scientific">Pleurodeles waltl</name>
    <name type="common">Iberian ribbed newt</name>
    <dbReference type="NCBI Taxonomy" id="8319"/>
    <lineage>
        <taxon>Eukaryota</taxon>
        <taxon>Metazoa</taxon>
        <taxon>Chordata</taxon>
        <taxon>Craniata</taxon>
        <taxon>Vertebrata</taxon>
        <taxon>Euteleostomi</taxon>
        <taxon>Amphibia</taxon>
        <taxon>Batrachia</taxon>
        <taxon>Caudata</taxon>
        <taxon>Salamandroidea</taxon>
        <taxon>Salamandridae</taxon>
        <taxon>Pleurodelinae</taxon>
        <taxon>Pleurodeles</taxon>
    </lineage>
</organism>
<feature type="compositionally biased region" description="Basic and acidic residues" evidence="2">
    <location>
        <begin position="37"/>
        <end position="54"/>
    </location>
</feature>
<name>A0AAV7PP29_PLEWA</name>
<dbReference type="EMBL" id="JANPWB010000011">
    <property type="protein sequence ID" value="KAJ1129998.1"/>
    <property type="molecule type" value="Genomic_DNA"/>
</dbReference>
<feature type="coiled-coil region" evidence="1">
    <location>
        <begin position="102"/>
        <end position="157"/>
    </location>
</feature>
<dbReference type="AlphaFoldDB" id="A0AAV7PP29"/>
<feature type="region of interest" description="Disordered" evidence="2">
    <location>
        <begin position="22"/>
        <end position="76"/>
    </location>
</feature>
<sequence length="220" mass="25274">MDWTHVVVVGLWCSVGERAHLGSEKQKTHRRAPKSPTDPERQKVRRDPVPRERVGILWTSGEEPEAAGDRTEKEVEPIPDATLDIDVPVTRPFLENLFTTLRDDIEALKQELAADVKDIRSNVGVLEQRVDSLEWGSDNRDEELEEHKRKILALRNKTADLNYHLEDQKNHSRRCNIRVKGVLLQTDVGRLKDCVLRLFRYVAPGLVEQDIILDRTHRAG</sequence>
<protein>
    <submittedName>
        <fullName evidence="3">Uncharacterized protein</fullName>
    </submittedName>
</protein>
<dbReference type="Proteomes" id="UP001066276">
    <property type="component" value="Chromosome 7"/>
</dbReference>
<comment type="caution">
    <text evidence="3">The sequence shown here is derived from an EMBL/GenBank/DDBJ whole genome shotgun (WGS) entry which is preliminary data.</text>
</comment>
<proteinExistence type="predicted"/>
<accession>A0AAV7PP29</accession>
<evidence type="ECO:0000313" key="3">
    <source>
        <dbReference type="EMBL" id="KAJ1129998.1"/>
    </source>
</evidence>
<keyword evidence="1" id="KW-0175">Coiled coil</keyword>
<evidence type="ECO:0000256" key="1">
    <source>
        <dbReference type="SAM" id="Coils"/>
    </source>
</evidence>
<gene>
    <name evidence="3" type="ORF">NDU88_008357</name>
</gene>